<accession>A0ABM6EE04</accession>
<protein>
    <submittedName>
        <fullName evidence="1">Uncharacterized protein</fullName>
    </submittedName>
</protein>
<keyword evidence="2" id="KW-1185">Reference proteome</keyword>
<gene>
    <name evidence="1" type="ORF">BI380_32460</name>
</gene>
<evidence type="ECO:0000313" key="2">
    <source>
        <dbReference type="Proteomes" id="UP000095607"/>
    </source>
</evidence>
<evidence type="ECO:0000313" key="1">
    <source>
        <dbReference type="EMBL" id="AOV05690.1"/>
    </source>
</evidence>
<dbReference type="EMBL" id="CP017420">
    <property type="protein sequence ID" value="AOV05690.1"/>
    <property type="molecule type" value="Genomic_DNA"/>
</dbReference>
<dbReference type="RefSeq" id="WP_052734004.1">
    <property type="nucleotide sequence ID" value="NZ_CBCSDN010000085.1"/>
</dbReference>
<reference evidence="1 2" key="1">
    <citation type="submission" date="2016-09" db="EMBL/GenBank/DDBJ databases">
        <title>Complete genome sequence of Deltia acidovorans CM13 isolated from murine proximal colonic tissue.</title>
        <authorList>
            <person name="Saffarian A."/>
        </authorList>
    </citation>
    <scope>NUCLEOTIDE SEQUENCE [LARGE SCALE GENOMIC DNA]</scope>
    <source>
        <strain evidence="1 2">CM13</strain>
    </source>
</reference>
<organism evidence="1 2">
    <name type="scientific">Delftia tsuruhatensis</name>
    <dbReference type="NCBI Taxonomy" id="180282"/>
    <lineage>
        <taxon>Bacteria</taxon>
        <taxon>Pseudomonadati</taxon>
        <taxon>Pseudomonadota</taxon>
        <taxon>Betaproteobacteria</taxon>
        <taxon>Burkholderiales</taxon>
        <taxon>Comamonadaceae</taxon>
        <taxon>Delftia</taxon>
    </lineage>
</organism>
<dbReference type="Proteomes" id="UP000095607">
    <property type="component" value="Chromosome"/>
</dbReference>
<name>A0ABM6EE04_9BURK</name>
<sequence length="190" mass="19944">MDHQQKDETAVAYLATAMNTKLARARAKGRSGWDSPECTQQHLSNLLREHVEKGDPVDVANFCAFLAARGEGIAPRQCLAQIEEPAGAAPAAVAGPAPKGWRLVPATPTRDWIAAVADGGYEDCDCASLIADILSRAPAAPALEAPAATIQHHGMTIAGNGAAELGKLMREQWETRGGVYPDGNPNSGQP</sequence>
<proteinExistence type="predicted"/>